<keyword evidence="1" id="KW-0812">Transmembrane</keyword>
<keyword evidence="1" id="KW-0472">Membrane</keyword>
<feature type="transmembrane region" description="Helical" evidence="1">
    <location>
        <begin position="50"/>
        <end position="71"/>
    </location>
</feature>
<keyword evidence="1" id="KW-1133">Transmembrane helix</keyword>
<feature type="transmembrane region" description="Helical" evidence="1">
    <location>
        <begin position="78"/>
        <end position="99"/>
    </location>
</feature>
<name>A0ABV6R5Z7_9MICO</name>
<accession>A0ABV6R5Z7</accession>
<evidence type="ECO:0000313" key="2">
    <source>
        <dbReference type="EMBL" id="MFC0672404.1"/>
    </source>
</evidence>
<keyword evidence="3" id="KW-1185">Reference proteome</keyword>
<protein>
    <submittedName>
        <fullName evidence="2">Uncharacterized protein</fullName>
    </submittedName>
</protein>
<proteinExistence type="predicted"/>
<evidence type="ECO:0000256" key="1">
    <source>
        <dbReference type="SAM" id="Phobius"/>
    </source>
</evidence>
<sequence length="131" mass="14093">MLERAGISAVLALLGLVLLLAAAALRGGTPSALRFWMDPWYENWQAERVVLLGIPLAGAALLCAAAIAAPVESSVPRLLGIGGLVVLCVPGLYFLLAFLPLPGFLYPRWARLIRAGRAQRLQMLRGRGLHR</sequence>
<dbReference type="RefSeq" id="WP_376977174.1">
    <property type="nucleotide sequence ID" value="NZ_JBHLSV010000001.1"/>
</dbReference>
<comment type="caution">
    <text evidence="2">The sequence shown here is derived from an EMBL/GenBank/DDBJ whole genome shotgun (WGS) entry which is preliminary data.</text>
</comment>
<organism evidence="2 3">
    <name type="scientific">Brachybacterium hainanense</name>
    <dbReference type="NCBI Taxonomy" id="1541174"/>
    <lineage>
        <taxon>Bacteria</taxon>
        <taxon>Bacillati</taxon>
        <taxon>Actinomycetota</taxon>
        <taxon>Actinomycetes</taxon>
        <taxon>Micrococcales</taxon>
        <taxon>Dermabacteraceae</taxon>
        <taxon>Brachybacterium</taxon>
    </lineage>
</organism>
<evidence type="ECO:0000313" key="3">
    <source>
        <dbReference type="Proteomes" id="UP001589793"/>
    </source>
</evidence>
<dbReference type="Proteomes" id="UP001589793">
    <property type="component" value="Unassembled WGS sequence"/>
</dbReference>
<dbReference type="EMBL" id="JBHLSV010000001">
    <property type="protein sequence ID" value="MFC0672404.1"/>
    <property type="molecule type" value="Genomic_DNA"/>
</dbReference>
<reference evidence="2 3" key="1">
    <citation type="submission" date="2024-09" db="EMBL/GenBank/DDBJ databases">
        <authorList>
            <person name="Sun Q."/>
            <person name="Mori K."/>
        </authorList>
    </citation>
    <scope>NUCLEOTIDE SEQUENCE [LARGE SCALE GENOMIC DNA]</scope>
    <source>
        <strain evidence="2 3">CICC 10874</strain>
    </source>
</reference>
<gene>
    <name evidence="2" type="ORF">ACFFF6_00385</name>
</gene>